<evidence type="ECO:0000256" key="1">
    <source>
        <dbReference type="ARBA" id="ARBA00006100"/>
    </source>
</evidence>
<comment type="similarity">
    <text evidence="1">Belongs to the anaerobic coproporphyrinogen-III oxidase family. HemW subfamily.</text>
</comment>
<keyword evidence="2" id="KW-0349">Heme</keyword>
<dbReference type="InterPro" id="IPR006638">
    <property type="entry name" value="Elp3/MiaA/NifB-like_rSAM"/>
</dbReference>
<proteinExistence type="inferred from homology"/>
<dbReference type="SFLD" id="SFLDG01065">
    <property type="entry name" value="anaerobic_coproporphyrinogen-I"/>
    <property type="match status" value="1"/>
</dbReference>
<feature type="domain" description="Radical SAM core" evidence="3">
    <location>
        <begin position="1"/>
        <end position="222"/>
    </location>
</feature>
<dbReference type="CDD" id="cd01335">
    <property type="entry name" value="Radical_SAM"/>
    <property type="match status" value="1"/>
</dbReference>
<keyword evidence="2" id="KW-0949">S-adenosyl-L-methionine</keyword>
<dbReference type="SMART" id="SM00729">
    <property type="entry name" value="Elp3"/>
    <property type="match status" value="1"/>
</dbReference>
<dbReference type="InterPro" id="IPR007197">
    <property type="entry name" value="rSAM"/>
</dbReference>
<dbReference type="SUPFAM" id="SSF102114">
    <property type="entry name" value="Radical SAM enzymes"/>
    <property type="match status" value="1"/>
</dbReference>
<evidence type="ECO:0000256" key="2">
    <source>
        <dbReference type="RuleBase" id="RU364116"/>
    </source>
</evidence>
<keyword evidence="2" id="KW-0408">Iron</keyword>
<gene>
    <name evidence="4" type="primary">hemW</name>
    <name evidence="4" type="ORF">ACFX5F_15830</name>
</gene>
<keyword evidence="2" id="KW-0004">4Fe-4S</keyword>
<dbReference type="SFLD" id="SFLDF00288">
    <property type="entry name" value="HemN-like__clustered_with_nucl"/>
    <property type="match status" value="1"/>
</dbReference>
<dbReference type="InterPro" id="IPR010723">
    <property type="entry name" value="HemN_C"/>
</dbReference>
<dbReference type="Pfam" id="PF06969">
    <property type="entry name" value="HemN_C"/>
    <property type="match status" value="1"/>
</dbReference>
<keyword evidence="2" id="KW-0411">Iron-sulfur</keyword>
<dbReference type="InterPro" id="IPR058240">
    <property type="entry name" value="rSAM_sf"/>
</dbReference>
<name>A0ABW6I8V3_9FLAO</name>
<dbReference type="SFLD" id="SFLDS00029">
    <property type="entry name" value="Radical_SAM"/>
    <property type="match status" value="1"/>
</dbReference>
<dbReference type="Gene3D" id="3.80.30.20">
    <property type="entry name" value="tm_1862 like domain"/>
    <property type="match status" value="1"/>
</dbReference>
<evidence type="ECO:0000313" key="5">
    <source>
        <dbReference type="Proteomes" id="UP001600107"/>
    </source>
</evidence>
<dbReference type="InterPro" id="IPR004559">
    <property type="entry name" value="HemW-like"/>
</dbReference>
<reference evidence="4 5" key="1">
    <citation type="submission" date="2024-06" db="EMBL/GenBank/DDBJ databases">
        <title>Flavobacterium spp. isolated from glacier.</title>
        <authorList>
            <person name="Han D."/>
        </authorList>
    </citation>
    <scope>NUCLEOTIDE SEQUENCE [LARGE SCALE GENOMIC DNA]</scope>
    <source>
        <strain evidence="4 5">ZS1P70</strain>
    </source>
</reference>
<dbReference type="PROSITE" id="PS51918">
    <property type="entry name" value="RADICAL_SAM"/>
    <property type="match status" value="1"/>
</dbReference>
<organism evidence="4 5">
    <name type="scientific">Flavobacterium zhoui</name>
    <dbReference type="NCBI Taxonomy" id="3230414"/>
    <lineage>
        <taxon>Bacteria</taxon>
        <taxon>Pseudomonadati</taxon>
        <taxon>Bacteroidota</taxon>
        <taxon>Flavobacteriia</taxon>
        <taxon>Flavobacteriales</taxon>
        <taxon>Flavobacteriaceae</taxon>
        <taxon>Flavobacterium</taxon>
    </lineage>
</organism>
<keyword evidence="2" id="KW-0963">Cytoplasm</keyword>
<dbReference type="RefSeq" id="WP_379852996.1">
    <property type="nucleotide sequence ID" value="NZ_JBHZPY010000020.1"/>
</dbReference>
<dbReference type="Pfam" id="PF04055">
    <property type="entry name" value="Radical_SAM"/>
    <property type="match status" value="1"/>
</dbReference>
<protein>
    <recommendedName>
        <fullName evidence="2">Heme chaperone HemW</fullName>
    </recommendedName>
</protein>
<sequence length="378" mass="43243">MSGIYIHIPFCKQACHYCDFHFSTSMKKKEEMVLAIAKEIEMRKSEFEKQQVETIYFGGGTPSVLTSEEINFLIAAVYNNYFVIENPEITLEANPDDLSSVRIIELSKSKINRLSIGIQSFFEEDLQLMNRAHNSAEAKKCLEVATQYFDNISLDLIYGIPGMSNEKWKQNIETALSFGIPHISSYALTVEPKTALNKLIQTGKIAAPKDEVAQEHFAILLETLEANDFIHYELSNFGKSTYFSKNNSAYWLGKKYIGIGPSAHSYDGVSRSWNISNNSLYLKSIQEDKLPNEMEILSITDRYNEFIMTGLRTIWGVSFDRIQKEFGSKYLDYLNKQVQKFLNDDLVFIENNILKPTKKGKFLTDGIASDLFYLNLEE</sequence>
<dbReference type="SFLD" id="SFLDF00562">
    <property type="entry name" value="HemN-like__clustered_with_heat"/>
    <property type="match status" value="1"/>
</dbReference>
<dbReference type="InterPro" id="IPR023404">
    <property type="entry name" value="rSAM_horseshoe"/>
</dbReference>
<dbReference type="PANTHER" id="PTHR13932">
    <property type="entry name" value="COPROPORPHYRINIGEN III OXIDASE"/>
    <property type="match status" value="1"/>
</dbReference>
<dbReference type="NCBIfam" id="TIGR00539">
    <property type="entry name" value="hemN_rel"/>
    <property type="match status" value="1"/>
</dbReference>
<accession>A0ABW6I8V3</accession>
<dbReference type="InterPro" id="IPR034505">
    <property type="entry name" value="Coproporphyrinogen-III_oxidase"/>
</dbReference>
<comment type="caution">
    <text evidence="4">The sequence shown here is derived from an EMBL/GenBank/DDBJ whole genome shotgun (WGS) entry which is preliminary data.</text>
</comment>
<keyword evidence="2" id="KW-0143">Chaperone</keyword>
<evidence type="ECO:0000313" key="4">
    <source>
        <dbReference type="EMBL" id="MFE3872691.1"/>
    </source>
</evidence>
<comment type="subcellular location">
    <subcellularLocation>
        <location evidence="2">Cytoplasm</location>
    </subcellularLocation>
</comment>
<dbReference type="PANTHER" id="PTHR13932:SF5">
    <property type="entry name" value="RADICAL S-ADENOSYL METHIONINE DOMAIN-CONTAINING PROTEIN 1, MITOCHONDRIAL"/>
    <property type="match status" value="1"/>
</dbReference>
<evidence type="ECO:0000259" key="3">
    <source>
        <dbReference type="PROSITE" id="PS51918"/>
    </source>
</evidence>
<keyword evidence="5" id="KW-1185">Reference proteome</keyword>
<dbReference type="EMBL" id="JBHZPY010000020">
    <property type="protein sequence ID" value="MFE3872691.1"/>
    <property type="molecule type" value="Genomic_DNA"/>
</dbReference>
<dbReference type="Proteomes" id="UP001600107">
    <property type="component" value="Unassembled WGS sequence"/>
</dbReference>
<comment type="function">
    <text evidence="2">Probably acts as a heme chaperone, transferring heme to an unknown acceptor. Binds one molecule of heme per monomer, possibly covalently. Binds 1 [4Fe-4S] cluster. The cluster is coordinated with 3 cysteines and an exchangeable S-adenosyl-L-methionine.</text>
</comment>
<keyword evidence="2" id="KW-0479">Metal-binding</keyword>